<organism evidence="2 3">
    <name type="scientific">Janthinobacterium aestuarii</name>
    <dbReference type="NCBI Taxonomy" id="2985511"/>
    <lineage>
        <taxon>Bacteria</taxon>
        <taxon>Pseudomonadati</taxon>
        <taxon>Pseudomonadota</taxon>
        <taxon>Betaproteobacteria</taxon>
        <taxon>Burkholderiales</taxon>
        <taxon>Oxalobacteraceae</taxon>
        <taxon>Janthinobacterium</taxon>
    </lineage>
</organism>
<reference evidence="2 3" key="1">
    <citation type="submission" date="2024-01" db="EMBL/GenBank/DDBJ databases">
        <title>Draft genome sequences of nine bacterial species from freshwater ponds near Washington, DC.</title>
        <authorList>
            <person name="Pavloudi C."/>
            <person name="Oliver L."/>
            <person name="Slattery K."/>
            <person name="Lissner G."/>
            <person name="Saw J.H."/>
        </authorList>
    </citation>
    <scope>NUCLEOTIDE SEQUENCE [LARGE SCALE GENOMIC DNA]</scope>
    <source>
        <strain evidence="3">TB1-E2</strain>
    </source>
</reference>
<sequence>MKQQKFAKEFMTEIVQHKGITIANTLIAIDKEGRFCLNDLHRAAGAESRHQPAFFFRRPEIQELEAELNSAPVQSLPTITSQGRNGGTYVCKELVYAYAMWISPKFHLEVIRTFDAVVTGQAPAAPKPSAISPAKEFRAIFGIARLIGLDKNAAAISANQGTAALTGVNMLQLMERTHLATPSQEIYYTPTELGSRFVKSARAFNQLLVEAGLQESIAGHWVPTEKGRAHAFVADTGKAHGSGTPIQQVKWRDSVLAEVAL</sequence>
<accession>A0ABZ2GH05</accession>
<evidence type="ECO:0000313" key="3">
    <source>
        <dbReference type="Proteomes" id="UP001373909"/>
    </source>
</evidence>
<dbReference type="SMART" id="SM01252">
    <property type="entry name" value="KilA-N"/>
    <property type="match status" value="1"/>
</dbReference>
<dbReference type="Pfam" id="PF04383">
    <property type="entry name" value="KilA-N"/>
    <property type="match status" value="1"/>
</dbReference>
<keyword evidence="3" id="KW-1185">Reference proteome</keyword>
<dbReference type="RefSeq" id="WP_338678949.1">
    <property type="nucleotide sequence ID" value="NZ_CP142523.1"/>
</dbReference>
<evidence type="ECO:0000313" key="2">
    <source>
        <dbReference type="EMBL" id="WWO44539.1"/>
    </source>
</evidence>
<protein>
    <submittedName>
        <fullName evidence="2">KilA-N domain-containing protein</fullName>
    </submittedName>
</protein>
<proteinExistence type="predicted"/>
<dbReference type="PROSITE" id="PS51301">
    <property type="entry name" value="KILA_N"/>
    <property type="match status" value="1"/>
</dbReference>
<dbReference type="Proteomes" id="UP001373909">
    <property type="component" value="Chromosome"/>
</dbReference>
<evidence type="ECO:0000259" key="1">
    <source>
        <dbReference type="PROSITE" id="PS51301"/>
    </source>
</evidence>
<dbReference type="EMBL" id="CP142523">
    <property type="protein sequence ID" value="WWO44539.1"/>
    <property type="molecule type" value="Genomic_DNA"/>
</dbReference>
<dbReference type="InterPro" id="IPR017880">
    <property type="entry name" value="KilA_N"/>
</dbReference>
<dbReference type="InterPro" id="IPR018004">
    <property type="entry name" value="KilA/APSES_HTH"/>
</dbReference>
<gene>
    <name evidence="2" type="ORF">OPV09_17620</name>
</gene>
<feature type="domain" description="KilA-N" evidence="1">
    <location>
        <begin position="16"/>
        <end position="117"/>
    </location>
</feature>
<name>A0ABZ2GH05_9BURK</name>